<feature type="transmembrane region" description="Helical" evidence="4">
    <location>
        <begin position="378"/>
        <end position="400"/>
    </location>
</feature>
<dbReference type="InterPro" id="IPR043543">
    <property type="entry name" value="PAPPA/PAPPA2"/>
</dbReference>
<dbReference type="EMBL" id="FN649736">
    <property type="protein sequence ID" value="CBN79795.1"/>
    <property type="molecule type" value="Genomic_DNA"/>
</dbReference>
<evidence type="ECO:0000256" key="3">
    <source>
        <dbReference type="ARBA" id="ARBA00023180"/>
    </source>
</evidence>
<keyword evidence="4" id="KW-0812">Transmembrane</keyword>
<keyword evidence="1" id="KW-0677">Repeat</keyword>
<dbReference type="Proteomes" id="UP000002630">
    <property type="component" value="Linkage Group LG11"/>
</dbReference>
<accession>D8LEX5</accession>
<keyword evidence="4" id="KW-0472">Membrane</keyword>
<feature type="transmembrane region" description="Helical" evidence="4">
    <location>
        <begin position="309"/>
        <end position="332"/>
    </location>
</feature>
<feature type="transmembrane region" description="Helical" evidence="4">
    <location>
        <begin position="282"/>
        <end position="302"/>
    </location>
</feature>
<dbReference type="Gene3D" id="3.30.300.320">
    <property type="match status" value="1"/>
</dbReference>
<feature type="domain" description="LNR" evidence="5">
    <location>
        <begin position="59"/>
        <end position="99"/>
    </location>
</feature>
<dbReference type="OrthoDB" id="191722at2759"/>
<protein>
    <recommendedName>
        <fullName evidence="5">LNR domain-containing protein</fullName>
    </recommendedName>
</protein>
<dbReference type="InParanoid" id="D8LEX5"/>
<feature type="transmembrane region" description="Helical" evidence="4">
    <location>
        <begin position="338"/>
        <end position="357"/>
    </location>
</feature>
<evidence type="ECO:0000256" key="2">
    <source>
        <dbReference type="ARBA" id="ARBA00023157"/>
    </source>
</evidence>
<keyword evidence="3" id="KW-0325">Glycoprotein</keyword>
<dbReference type="GO" id="GO:0006508">
    <property type="term" value="P:proteolysis"/>
    <property type="evidence" value="ECO:0007669"/>
    <property type="project" value="TreeGrafter"/>
</dbReference>
<keyword evidence="4" id="KW-1133">Transmembrane helix</keyword>
<evidence type="ECO:0000259" key="5">
    <source>
        <dbReference type="SMART" id="SM00004"/>
    </source>
</evidence>
<feature type="domain" description="LNR" evidence="5">
    <location>
        <begin position="133"/>
        <end position="167"/>
    </location>
</feature>
<dbReference type="AlphaFoldDB" id="D8LEX5"/>
<name>D8LEX5_ECTSI</name>
<dbReference type="PANTHER" id="PTHR46130:SF3">
    <property type="entry name" value="CHROMOSOME UNDETERMINED SCAFFOLD_33, WHOLE GENOME SHOTGUN SEQUENCE"/>
    <property type="match status" value="1"/>
</dbReference>
<gene>
    <name evidence="6" type="ORF">Esi_0014_0116</name>
</gene>
<dbReference type="GO" id="GO:0007166">
    <property type="term" value="P:cell surface receptor signaling pathway"/>
    <property type="evidence" value="ECO:0007669"/>
    <property type="project" value="TreeGrafter"/>
</dbReference>
<evidence type="ECO:0000313" key="7">
    <source>
        <dbReference type="Proteomes" id="UP000002630"/>
    </source>
</evidence>
<dbReference type="InterPro" id="IPR000800">
    <property type="entry name" value="Notch_dom"/>
</dbReference>
<dbReference type="SMART" id="SM00004">
    <property type="entry name" value="NL"/>
    <property type="match status" value="2"/>
</dbReference>
<feature type="transmembrane region" description="Helical" evidence="4">
    <location>
        <begin position="226"/>
        <end position="243"/>
    </location>
</feature>
<sequence>MFEGCFNFGDGFCDDYNNNEQCGYDGGDCCECTCVVSTLWSTESSCTEFACIDPRAPCADDDDITADAVESCIIDYLGDGICDTSNNIETCGYDSGDCCECTCGYDSTDVLDGSCSDFACVDPMASCFDESITVDMFENCDAELLGDGYCQESNNNEICDYDFGDCCESTCGVDFSESLDEFACSSFACIDPRFVTQSPTPAPLSSECPGGPSCEEGMLESATNQGLIVAGIVTALNLFYLTCCRKDAGADEVHCYLLLMAYVFAVAEGMCVSLVVPNSKENLKIGAVFLFGAVSALSAFLLRKAGRHVTAAIVNAGLEGLFATVVLLYFVQLSTRNIFLFGAIAGNEALVGFAIAARVDSRPNSDESSFETYFEFGLLVGEAVGDVIFPLVATLIQSLFHRDSAWRSDFVFTWWSITGFALTSAICMCLVPPVSRVAFGAKLACLTQFFFSSSTGVMAFVILTLTEVNIADPPTFDIV</sequence>
<evidence type="ECO:0000256" key="1">
    <source>
        <dbReference type="ARBA" id="ARBA00022737"/>
    </source>
</evidence>
<dbReference type="GO" id="GO:0004222">
    <property type="term" value="F:metalloendopeptidase activity"/>
    <property type="evidence" value="ECO:0007669"/>
    <property type="project" value="TreeGrafter"/>
</dbReference>
<organism evidence="6 7">
    <name type="scientific">Ectocarpus siliculosus</name>
    <name type="common">Brown alga</name>
    <name type="synonym">Conferva siliculosa</name>
    <dbReference type="NCBI Taxonomy" id="2880"/>
    <lineage>
        <taxon>Eukaryota</taxon>
        <taxon>Sar</taxon>
        <taxon>Stramenopiles</taxon>
        <taxon>Ochrophyta</taxon>
        <taxon>PX clade</taxon>
        <taxon>Phaeophyceae</taxon>
        <taxon>Ectocarpales</taxon>
        <taxon>Ectocarpaceae</taxon>
        <taxon>Ectocarpus</taxon>
    </lineage>
</organism>
<feature type="transmembrane region" description="Helical" evidence="4">
    <location>
        <begin position="412"/>
        <end position="431"/>
    </location>
</feature>
<dbReference type="GO" id="GO:0005615">
    <property type="term" value="C:extracellular space"/>
    <property type="evidence" value="ECO:0007669"/>
    <property type="project" value="TreeGrafter"/>
</dbReference>
<dbReference type="PANTHER" id="PTHR46130">
    <property type="entry name" value="LAMGL DOMAIN-CONTAINING PROTEIN"/>
    <property type="match status" value="1"/>
</dbReference>
<evidence type="ECO:0000313" key="6">
    <source>
        <dbReference type="EMBL" id="CBN79795.1"/>
    </source>
</evidence>
<feature type="transmembrane region" description="Helical" evidence="4">
    <location>
        <begin position="255"/>
        <end position="276"/>
    </location>
</feature>
<dbReference type="EMBL" id="FN648000">
    <property type="protein sequence ID" value="CBN79795.1"/>
    <property type="molecule type" value="Genomic_DNA"/>
</dbReference>
<proteinExistence type="predicted"/>
<reference evidence="6 7" key="1">
    <citation type="journal article" date="2010" name="Nature">
        <title>The Ectocarpus genome and the independent evolution of multicellularity in brown algae.</title>
        <authorList>
            <person name="Cock J.M."/>
            <person name="Sterck L."/>
            <person name="Rouze P."/>
            <person name="Scornet D."/>
            <person name="Allen A.E."/>
            <person name="Amoutzias G."/>
            <person name="Anthouard V."/>
            <person name="Artiguenave F."/>
            <person name="Aury J.M."/>
            <person name="Badger J.H."/>
            <person name="Beszteri B."/>
            <person name="Billiau K."/>
            <person name="Bonnet E."/>
            <person name="Bothwell J.H."/>
            <person name="Bowler C."/>
            <person name="Boyen C."/>
            <person name="Brownlee C."/>
            <person name="Carrano C.J."/>
            <person name="Charrier B."/>
            <person name="Cho G.Y."/>
            <person name="Coelho S.M."/>
            <person name="Collen J."/>
            <person name="Corre E."/>
            <person name="Da Silva C."/>
            <person name="Delage L."/>
            <person name="Delaroque N."/>
            <person name="Dittami S.M."/>
            <person name="Doulbeau S."/>
            <person name="Elias M."/>
            <person name="Farnham G."/>
            <person name="Gachon C.M."/>
            <person name="Gschloessl B."/>
            <person name="Heesch S."/>
            <person name="Jabbari K."/>
            <person name="Jubin C."/>
            <person name="Kawai H."/>
            <person name="Kimura K."/>
            <person name="Kloareg B."/>
            <person name="Kupper F.C."/>
            <person name="Lang D."/>
            <person name="Le Bail A."/>
            <person name="Leblanc C."/>
            <person name="Lerouge P."/>
            <person name="Lohr M."/>
            <person name="Lopez P.J."/>
            <person name="Martens C."/>
            <person name="Maumus F."/>
            <person name="Michel G."/>
            <person name="Miranda-Saavedra D."/>
            <person name="Morales J."/>
            <person name="Moreau H."/>
            <person name="Motomura T."/>
            <person name="Nagasato C."/>
            <person name="Napoli C.A."/>
            <person name="Nelson D.R."/>
            <person name="Nyvall-Collen P."/>
            <person name="Peters A.F."/>
            <person name="Pommier C."/>
            <person name="Potin P."/>
            <person name="Poulain J."/>
            <person name="Quesneville H."/>
            <person name="Read B."/>
            <person name="Rensing S.A."/>
            <person name="Ritter A."/>
            <person name="Rousvoal S."/>
            <person name="Samanta M."/>
            <person name="Samson G."/>
            <person name="Schroeder D.C."/>
            <person name="Segurens B."/>
            <person name="Strittmatter M."/>
            <person name="Tonon T."/>
            <person name="Tregear J.W."/>
            <person name="Valentin K."/>
            <person name="von Dassow P."/>
            <person name="Yamagishi T."/>
            <person name="Van de Peer Y."/>
            <person name="Wincker P."/>
        </authorList>
    </citation>
    <scope>NUCLEOTIDE SEQUENCE [LARGE SCALE GENOMIC DNA]</scope>
    <source>
        <strain evidence="7">Ec32 / CCAP1310/4</strain>
    </source>
</reference>
<keyword evidence="7" id="KW-1185">Reference proteome</keyword>
<evidence type="ECO:0000256" key="4">
    <source>
        <dbReference type="SAM" id="Phobius"/>
    </source>
</evidence>
<keyword evidence="2" id="KW-1015">Disulfide bond</keyword>
<feature type="transmembrane region" description="Helical" evidence="4">
    <location>
        <begin position="443"/>
        <end position="465"/>
    </location>
</feature>